<name>A0ABT1IXL5_9ACTN</name>
<evidence type="ECO:0000256" key="2">
    <source>
        <dbReference type="SAM" id="Phobius"/>
    </source>
</evidence>
<feature type="compositionally biased region" description="Low complexity" evidence="1">
    <location>
        <begin position="465"/>
        <end position="485"/>
    </location>
</feature>
<feature type="region of interest" description="Disordered" evidence="1">
    <location>
        <begin position="431"/>
        <end position="511"/>
    </location>
</feature>
<keyword evidence="5" id="KW-1185">Reference proteome</keyword>
<keyword evidence="2" id="KW-0812">Transmembrane</keyword>
<sequence length="551" mass="54990">MRTSRSRTLGLTTAMAAIALGAAAIPAHAADPVLTISAPTALALDPNAPVSDHGPAGTQVDLNIKLTGGTPSAMAVVEVDLSGLKGVAELPQTPYGCTVAGTTLTCGQVFLNNGEGRVSLQLAAAKGGTAGATGTLHAKARQSAATAASDTKVTLGGTKLKWKEVPANHDLKPGGTWTPDLAVTNEGQLPASQLTFTFLGGMGLEVASKFSNCEYGTNDYGTAVVCTVNSPVAPGETVHLDPVKIGVDASAYISYLDVGAYSNALGPDSWIRSNYHFQPAPAGSPRLTVGKPETAPAPNGALDLDPNGGQQNLEALVQNTADFAAFGAWAPDQAHKQGKLTVGMTSSGPASVFWRSGSDPAHVAVTLPKQVKVTAAPEQCRLANPAPSDSQVRYDCETSAFIKAGYKGSFDFTVEVDPAAGATAVVTLPSIGEDGRESGKPWDPNKGNDSVTVALGGKADGGVPTGPTTPAGDKPGAPSTTPAGTPVGGGTATASTHPGTASATPSTKSGGLASTGVSGIGPMVGGGIAAIALGGGLIALVARRRKAGAHQ</sequence>
<dbReference type="RefSeq" id="WP_253796829.1">
    <property type="nucleotide sequence ID" value="NZ_BAAAUB010000001.1"/>
</dbReference>
<gene>
    <name evidence="4" type="ORF">FHR36_002749</name>
</gene>
<evidence type="ECO:0000313" key="5">
    <source>
        <dbReference type="Proteomes" id="UP001206483"/>
    </source>
</evidence>
<organism evidence="4 5">
    <name type="scientific">Kitasatospora paracochleata</name>
    <dbReference type="NCBI Taxonomy" id="58354"/>
    <lineage>
        <taxon>Bacteria</taxon>
        <taxon>Bacillati</taxon>
        <taxon>Actinomycetota</taxon>
        <taxon>Actinomycetes</taxon>
        <taxon>Kitasatosporales</taxon>
        <taxon>Streptomycetaceae</taxon>
        <taxon>Kitasatospora</taxon>
    </lineage>
</organism>
<comment type="caution">
    <text evidence="4">The sequence shown here is derived from an EMBL/GenBank/DDBJ whole genome shotgun (WGS) entry which is preliminary data.</text>
</comment>
<keyword evidence="2" id="KW-0472">Membrane</keyword>
<feature type="transmembrane region" description="Helical" evidence="2">
    <location>
        <begin position="523"/>
        <end position="542"/>
    </location>
</feature>
<evidence type="ECO:0000256" key="1">
    <source>
        <dbReference type="SAM" id="MobiDB-lite"/>
    </source>
</evidence>
<feature type="chain" id="PRO_5046270328" description="Peptidase" evidence="3">
    <location>
        <begin position="30"/>
        <end position="551"/>
    </location>
</feature>
<keyword evidence="3" id="KW-0732">Signal</keyword>
<accession>A0ABT1IXL5</accession>
<reference evidence="4 5" key="1">
    <citation type="submission" date="2022-06" db="EMBL/GenBank/DDBJ databases">
        <title>Sequencing the genomes of 1000 actinobacteria strains.</title>
        <authorList>
            <person name="Klenk H.-P."/>
        </authorList>
    </citation>
    <scope>NUCLEOTIDE SEQUENCE [LARGE SCALE GENOMIC DNA]</scope>
    <source>
        <strain evidence="4 5">DSM 41656</strain>
    </source>
</reference>
<keyword evidence="2" id="KW-1133">Transmembrane helix</keyword>
<feature type="compositionally biased region" description="Polar residues" evidence="1">
    <location>
        <begin position="497"/>
        <end position="509"/>
    </location>
</feature>
<dbReference type="EMBL" id="JAMZDX010000003">
    <property type="protein sequence ID" value="MCP2309616.1"/>
    <property type="molecule type" value="Genomic_DNA"/>
</dbReference>
<proteinExistence type="predicted"/>
<dbReference type="Proteomes" id="UP001206483">
    <property type="component" value="Unassembled WGS sequence"/>
</dbReference>
<evidence type="ECO:0000256" key="3">
    <source>
        <dbReference type="SAM" id="SignalP"/>
    </source>
</evidence>
<protein>
    <recommendedName>
        <fullName evidence="6">Peptidase</fullName>
    </recommendedName>
</protein>
<evidence type="ECO:0008006" key="6">
    <source>
        <dbReference type="Google" id="ProtNLM"/>
    </source>
</evidence>
<feature type="signal peptide" evidence="3">
    <location>
        <begin position="1"/>
        <end position="29"/>
    </location>
</feature>
<evidence type="ECO:0000313" key="4">
    <source>
        <dbReference type="EMBL" id="MCP2309616.1"/>
    </source>
</evidence>